<protein>
    <submittedName>
        <fullName evidence="2">Uncharacterized protein</fullName>
    </submittedName>
</protein>
<name>A0ABU3RFW0_9BACL</name>
<dbReference type="Proteomes" id="UP001260980">
    <property type="component" value="Unassembled WGS sequence"/>
</dbReference>
<accession>A0ABU3RFW0</accession>
<reference evidence="2 3" key="1">
    <citation type="submission" date="2023-10" db="EMBL/GenBank/DDBJ databases">
        <title>Paenibacillus strain PFR10 Genome sequencing and assembly.</title>
        <authorList>
            <person name="Kim I."/>
        </authorList>
    </citation>
    <scope>NUCLEOTIDE SEQUENCE [LARGE SCALE GENOMIC DNA]</scope>
    <source>
        <strain evidence="2 3">PFR10</strain>
    </source>
</reference>
<feature type="signal peptide" evidence="1">
    <location>
        <begin position="1"/>
        <end position="22"/>
    </location>
</feature>
<dbReference type="EMBL" id="JAWCUD010000006">
    <property type="protein sequence ID" value="MDU0203129.1"/>
    <property type="molecule type" value="Genomic_DNA"/>
</dbReference>
<comment type="caution">
    <text evidence="2">The sequence shown here is derived from an EMBL/GenBank/DDBJ whole genome shotgun (WGS) entry which is preliminary data.</text>
</comment>
<proteinExistence type="predicted"/>
<keyword evidence="1" id="KW-0732">Signal</keyword>
<evidence type="ECO:0000313" key="3">
    <source>
        <dbReference type="Proteomes" id="UP001260980"/>
    </source>
</evidence>
<gene>
    <name evidence="2" type="ORF">RQP52_18800</name>
</gene>
<keyword evidence="3" id="KW-1185">Reference proteome</keyword>
<organism evidence="2 3">
    <name type="scientific">Paenibacillus violae</name>
    <dbReference type="NCBI Taxonomy" id="3077234"/>
    <lineage>
        <taxon>Bacteria</taxon>
        <taxon>Bacillati</taxon>
        <taxon>Bacillota</taxon>
        <taxon>Bacilli</taxon>
        <taxon>Bacillales</taxon>
        <taxon>Paenibacillaceae</taxon>
        <taxon>Paenibacillus</taxon>
    </lineage>
</organism>
<evidence type="ECO:0000256" key="1">
    <source>
        <dbReference type="SAM" id="SignalP"/>
    </source>
</evidence>
<feature type="chain" id="PRO_5046668032" evidence="1">
    <location>
        <begin position="23"/>
        <end position="137"/>
    </location>
</feature>
<evidence type="ECO:0000313" key="2">
    <source>
        <dbReference type="EMBL" id="MDU0203129.1"/>
    </source>
</evidence>
<sequence length="137" mass="14942">MKHIWKNVMVMLCVSLLSFVIACGKEAPDSTEASTKASNDIPKNIQILILDGASSIEASQADGRDTIDYVMKQDVKETAELSRKRFKEYGFTMDEVPAEGAFLFSGSNGTLGVEYTVSRLVGGKGETSVHISYKVIK</sequence>
<dbReference type="PROSITE" id="PS51257">
    <property type="entry name" value="PROKAR_LIPOPROTEIN"/>
    <property type="match status" value="1"/>
</dbReference>
<dbReference type="RefSeq" id="WP_315953286.1">
    <property type="nucleotide sequence ID" value="NZ_JAWCUD010000006.1"/>
</dbReference>